<evidence type="ECO:0000313" key="3">
    <source>
        <dbReference type="EMBL" id="QDT55957.1"/>
    </source>
</evidence>
<evidence type="ECO:0000259" key="2">
    <source>
        <dbReference type="Pfam" id="PF02698"/>
    </source>
</evidence>
<proteinExistence type="predicted"/>
<dbReference type="KEGG" id="ccos:Pan44_40060"/>
<feature type="transmembrane region" description="Helical" evidence="1">
    <location>
        <begin position="436"/>
        <end position="453"/>
    </location>
</feature>
<keyword evidence="1" id="KW-1133">Transmembrane helix</keyword>
<dbReference type="EMBL" id="CP036271">
    <property type="protein sequence ID" value="QDT55957.1"/>
    <property type="molecule type" value="Genomic_DNA"/>
</dbReference>
<dbReference type="InParanoid" id="A0A517SIL5"/>
<feature type="domain" description="DUF218" evidence="2">
    <location>
        <begin position="320"/>
        <end position="408"/>
    </location>
</feature>
<reference evidence="3 4" key="1">
    <citation type="submission" date="2019-02" db="EMBL/GenBank/DDBJ databases">
        <title>Deep-cultivation of Planctomycetes and their phenomic and genomic characterization uncovers novel biology.</title>
        <authorList>
            <person name="Wiegand S."/>
            <person name="Jogler M."/>
            <person name="Boedeker C."/>
            <person name="Pinto D."/>
            <person name="Vollmers J."/>
            <person name="Rivas-Marin E."/>
            <person name="Kohn T."/>
            <person name="Peeters S.H."/>
            <person name="Heuer A."/>
            <person name="Rast P."/>
            <person name="Oberbeckmann S."/>
            <person name="Bunk B."/>
            <person name="Jeske O."/>
            <person name="Meyerdierks A."/>
            <person name="Storesund J.E."/>
            <person name="Kallscheuer N."/>
            <person name="Luecker S."/>
            <person name="Lage O.M."/>
            <person name="Pohl T."/>
            <person name="Merkel B.J."/>
            <person name="Hornburger P."/>
            <person name="Mueller R.-W."/>
            <person name="Bruemmer F."/>
            <person name="Labrenz M."/>
            <person name="Spormann A.M."/>
            <person name="Op den Camp H."/>
            <person name="Overmann J."/>
            <person name="Amann R."/>
            <person name="Jetten M.S.M."/>
            <person name="Mascher T."/>
            <person name="Medema M.H."/>
            <person name="Devos D.P."/>
            <person name="Kaster A.-K."/>
            <person name="Ovreas L."/>
            <person name="Rohde M."/>
            <person name="Galperin M.Y."/>
            <person name="Jogler C."/>
        </authorList>
    </citation>
    <scope>NUCLEOTIDE SEQUENCE [LARGE SCALE GENOMIC DNA]</scope>
    <source>
        <strain evidence="3 4">Pan44</strain>
    </source>
</reference>
<name>A0A517SIL5_9PLAN</name>
<keyword evidence="1" id="KW-0812">Transmembrane</keyword>
<evidence type="ECO:0000256" key="1">
    <source>
        <dbReference type="SAM" id="Phobius"/>
    </source>
</evidence>
<protein>
    <recommendedName>
        <fullName evidence="2">DUF218 domain-containing protein</fullName>
    </recommendedName>
</protein>
<dbReference type="InterPro" id="IPR003848">
    <property type="entry name" value="DUF218"/>
</dbReference>
<gene>
    <name evidence="3" type="ORF">Pan44_40060</name>
</gene>
<organism evidence="3 4">
    <name type="scientific">Caulifigura coniformis</name>
    <dbReference type="NCBI Taxonomy" id="2527983"/>
    <lineage>
        <taxon>Bacteria</taxon>
        <taxon>Pseudomonadati</taxon>
        <taxon>Planctomycetota</taxon>
        <taxon>Planctomycetia</taxon>
        <taxon>Planctomycetales</taxon>
        <taxon>Planctomycetaceae</taxon>
        <taxon>Caulifigura</taxon>
    </lineage>
</organism>
<sequence length="478" mass="53395">MASPRHTKSDPMTPSLSPRRRRRRWIRWSLLALFTAILLFHVPILRGIGRLLIVETAHSHPDALFMMSGDGAYNYAANAVRNIPGPLILKPEMSKTRLEELGIAPDRIAEFHRELARRGVPDGQRIVLQGEARNQWEALELLDRWLVPGSPQQVTALCDEFQTRRLKIMVDAVLKTRAPQLGIQPLTDRRFDATNWWKSRGGIRAVVLGGVSLAIASIHRGSPAQPTPFDPEEYETALKAGRAVDSGRNAMSASWLESVARWLDIGQMPTKVDHVVLLPGDEDVRPFVAAALVNAGLADDILLPRNHASPSVEDGLASPVHEIAAKAISRRGVSLDRFQVLSMKSDGTIEDAMAAREVLDQEPDARVAVVTSFYHTRRARMSFRAIYGPRADQFLYVSAPVVDFNAANWWKTDTGMQLIVTELVKVAIYWVSYGPGRYWLLSGLVLLIAAWRWRRTIRRRRKREELAKSVTAAAAVPA</sequence>
<dbReference type="AlphaFoldDB" id="A0A517SIL5"/>
<dbReference type="Pfam" id="PF02698">
    <property type="entry name" value="DUF218"/>
    <property type="match status" value="1"/>
</dbReference>
<dbReference type="Proteomes" id="UP000315700">
    <property type="component" value="Chromosome"/>
</dbReference>
<accession>A0A517SIL5</accession>
<evidence type="ECO:0000313" key="4">
    <source>
        <dbReference type="Proteomes" id="UP000315700"/>
    </source>
</evidence>
<keyword evidence="1" id="KW-0472">Membrane</keyword>
<keyword evidence="4" id="KW-1185">Reference proteome</keyword>